<gene>
    <name evidence="4" type="ordered locus">UWK_02829</name>
</gene>
<dbReference type="PANTHER" id="PTHR30290">
    <property type="entry name" value="PERIPLASMIC BINDING COMPONENT OF ABC TRANSPORTER"/>
    <property type="match status" value="1"/>
</dbReference>
<dbReference type="AlphaFoldDB" id="M1PID9"/>
<evidence type="ECO:0000259" key="3">
    <source>
        <dbReference type="Pfam" id="PF00496"/>
    </source>
</evidence>
<dbReference type="Gene3D" id="3.10.105.10">
    <property type="entry name" value="Dipeptide-binding Protein, Domain 3"/>
    <property type="match status" value="1"/>
</dbReference>
<feature type="chain" id="PRO_5004016233" evidence="2">
    <location>
        <begin position="24"/>
        <end position="608"/>
    </location>
</feature>
<dbReference type="PATRIC" id="fig|1167006.5.peg.3057"/>
<dbReference type="GO" id="GO:0043190">
    <property type="term" value="C:ATP-binding cassette (ABC) transporter complex"/>
    <property type="evidence" value="ECO:0007669"/>
    <property type="project" value="InterPro"/>
</dbReference>
<dbReference type="SUPFAM" id="SSF53850">
    <property type="entry name" value="Periplasmic binding protein-like II"/>
    <property type="match status" value="1"/>
</dbReference>
<feature type="domain" description="Solute-binding protein family 5" evidence="3">
    <location>
        <begin position="102"/>
        <end position="501"/>
    </location>
</feature>
<dbReference type="STRING" id="1167006.UWK_02829"/>
<feature type="signal peptide" evidence="2">
    <location>
        <begin position="1"/>
        <end position="23"/>
    </location>
</feature>
<dbReference type="HOGENOM" id="CLU_023171_0_0_7"/>
<evidence type="ECO:0000313" key="5">
    <source>
        <dbReference type="Proteomes" id="UP000011721"/>
    </source>
</evidence>
<dbReference type="OrthoDB" id="9772924at2"/>
<keyword evidence="5" id="KW-1185">Reference proteome</keyword>
<dbReference type="PANTHER" id="PTHR30290:SF64">
    <property type="entry name" value="ABC TRANSPORTER PERIPLASMIC BINDING PROTEIN"/>
    <property type="match status" value="1"/>
</dbReference>
<keyword evidence="1 2" id="KW-0732">Signal</keyword>
<dbReference type="eggNOG" id="COG4166">
    <property type="taxonomic scope" value="Bacteria"/>
</dbReference>
<evidence type="ECO:0000256" key="1">
    <source>
        <dbReference type="ARBA" id="ARBA00022729"/>
    </source>
</evidence>
<dbReference type="GO" id="GO:1904680">
    <property type="term" value="F:peptide transmembrane transporter activity"/>
    <property type="evidence" value="ECO:0007669"/>
    <property type="project" value="TreeGrafter"/>
</dbReference>
<reference evidence="5" key="1">
    <citation type="journal article" date="2013" name="Stand. Genomic Sci.">
        <title>Complete genome sequence of Desulfocapsa sulfexigens, a marine deltaproteobacterium specialized in disproportionating inorganic sulfur compounds.</title>
        <authorList>
            <person name="Finster K.W."/>
            <person name="Kjeldsen K.U."/>
            <person name="Kube M."/>
            <person name="Reinhardt R."/>
            <person name="Mussmann M."/>
            <person name="Amann R."/>
            <person name="Schreiber L."/>
        </authorList>
    </citation>
    <scope>NUCLEOTIDE SEQUENCE [LARGE SCALE GENOMIC DNA]</scope>
    <source>
        <strain evidence="5">DSM 10523 / SB164P1</strain>
    </source>
</reference>
<organism evidence="4 5">
    <name type="scientific">Desulfocapsa sulfexigens (strain DSM 10523 / SB164P1)</name>
    <dbReference type="NCBI Taxonomy" id="1167006"/>
    <lineage>
        <taxon>Bacteria</taxon>
        <taxon>Pseudomonadati</taxon>
        <taxon>Thermodesulfobacteriota</taxon>
        <taxon>Desulfobulbia</taxon>
        <taxon>Desulfobulbales</taxon>
        <taxon>Desulfocapsaceae</taxon>
        <taxon>Desulfocapsa</taxon>
    </lineage>
</organism>
<dbReference type="InterPro" id="IPR039424">
    <property type="entry name" value="SBP_5"/>
</dbReference>
<name>M1PID9_DESSD</name>
<dbReference type="Gene3D" id="3.40.190.10">
    <property type="entry name" value="Periplasmic binding protein-like II"/>
    <property type="match status" value="1"/>
</dbReference>
<dbReference type="GO" id="GO:0015833">
    <property type="term" value="P:peptide transport"/>
    <property type="evidence" value="ECO:0007669"/>
    <property type="project" value="TreeGrafter"/>
</dbReference>
<dbReference type="Proteomes" id="UP000011721">
    <property type="component" value="Chromosome"/>
</dbReference>
<dbReference type="GO" id="GO:0030288">
    <property type="term" value="C:outer membrane-bounded periplasmic space"/>
    <property type="evidence" value="ECO:0007669"/>
    <property type="project" value="TreeGrafter"/>
</dbReference>
<protein>
    <submittedName>
        <fullName evidence="4">ABC-type oligopeptide transport system, periplasmic component</fullName>
    </submittedName>
</protein>
<evidence type="ECO:0000256" key="2">
    <source>
        <dbReference type="SAM" id="SignalP"/>
    </source>
</evidence>
<proteinExistence type="predicted"/>
<sequence length="608" mass="69550">MLLRFSFLLALCFCMNWGTCSYAAHGVSIDGVLKYGPEFEQFDYVSAKAEKGGKLLLHDNGSFDKMNPFTLKGTAPFGLEMFVFEPLAVGSLDEPFAEYGLIASDIALAADHLSMIFTIDKNARFSDGSAVTPEDVKFSLETFKSDKVHPFYPYYYQDIQEARVLDEHRVQFVFSRTNRELHMIASQIPVLSREFYSKHPFGGEDHKDVMTAPIGSGPYVVKSFHQGRSISYSKNPHYWAVNHPTRKGMFNFEEIVVNYYKDQIVAVEAFKAGEFDFMLVNIAKQWARDMVGKRFDNGQLVKKSFPHKNNAGMQGFLMNTRRPLFQDERVRQALGLAFDFEWTNKSLFYNQYTRSSSYFSNSYLAASGLPTGLELSYLEPFRDVLPEEVFTTAPVAPDSSGKNGIRGNLRKAKKLLEQAGWTVKDGVLQNSEGRTFHFEILLASPSFERVMAPYVNNLKKIGILVDYRTIDPALYTDRVQKFDFDMIVHVYGQSLSPGNEQKNFWHSESADHPGSRNLAGIKNPAVDGMVDKIIYAKTQEELTAACRALDRILWYGYYLVPNWYLNVHRLAYHNKFSQPETLPLYYNHFQLLMTWWARNGENMVTDKQ</sequence>
<dbReference type="CDD" id="cd08497">
    <property type="entry name" value="MbnE-like"/>
    <property type="match status" value="1"/>
</dbReference>
<dbReference type="RefSeq" id="WP_015405046.1">
    <property type="nucleotide sequence ID" value="NC_020304.1"/>
</dbReference>
<dbReference type="InterPro" id="IPR000914">
    <property type="entry name" value="SBP_5_dom"/>
</dbReference>
<dbReference type="InterPro" id="IPR030678">
    <property type="entry name" value="Peptide/Ni-bd"/>
</dbReference>
<accession>M1PID9</accession>
<evidence type="ECO:0000313" key="4">
    <source>
        <dbReference type="EMBL" id="AGF79360.1"/>
    </source>
</evidence>
<dbReference type="GO" id="GO:0042884">
    <property type="term" value="P:microcin transport"/>
    <property type="evidence" value="ECO:0007669"/>
    <property type="project" value="TreeGrafter"/>
</dbReference>
<dbReference type="KEGG" id="dsf:UWK_02829"/>
<dbReference type="PIRSF" id="PIRSF002741">
    <property type="entry name" value="MppA"/>
    <property type="match status" value="1"/>
</dbReference>
<dbReference type="EMBL" id="CP003985">
    <property type="protein sequence ID" value="AGF79360.1"/>
    <property type="molecule type" value="Genomic_DNA"/>
</dbReference>
<dbReference type="Pfam" id="PF00496">
    <property type="entry name" value="SBP_bac_5"/>
    <property type="match status" value="1"/>
</dbReference>